<evidence type="ECO:0000313" key="6">
    <source>
        <dbReference type="Proteomes" id="UP000228528"/>
    </source>
</evidence>
<dbReference type="InterPro" id="IPR051398">
    <property type="entry name" value="Polysacch_Deacetylase"/>
</dbReference>
<proteinExistence type="predicted"/>
<dbReference type="CDD" id="cd10918">
    <property type="entry name" value="CE4_NodB_like_5s_6s"/>
    <property type="match status" value="1"/>
</dbReference>
<protein>
    <recommendedName>
        <fullName evidence="4">NodB homology domain-containing protein</fullName>
    </recommendedName>
</protein>
<dbReference type="Proteomes" id="UP000228528">
    <property type="component" value="Unassembled WGS sequence"/>
</dbReference>
<evidence type="ECO:0000256" key="2">
    <source>
        <dbReference type="ARBA" id="ARBA00022729"/>
    </source>
</evidence>
<accession>A0A2M6P1K1</accession>
<dbReference type="GO" id="GO:0016810">
    <property type="term" value="F:hydrolase activity, acting on carbon-nitrogen (but not peptide) bonds"/>
    <property type="evidence" value="ECO:0007669"/>
    <property type="project" value="InterPro"/>
</dbReference>
<dbReference type="PANTHER" id="PTHR34216:SF3">
    <property type="entry name" value="POLY-BETA-1,6-N-ACETYL-D-GLUCOSAMINE N-DEACETYLASE"/>
    <property type="match status" value="1"/>
</dbReference>
<organism evidence="5 6">
    <name type="scientific">Candidatus Magasanikbacteria bacterium CG10_big_fil_rev_8_21_14_0_10_38_6</name>
    <dbReference type="NCBI Taxonomy" id="1974647"/>
    <lineage>
        <taxon>Bacteria</taxon>
        <taxon>Candidatus Magasanikiibacteriota</taxon>
    </lineage>
</organism>
<evidence type="ECO:0000259" key="4">
    <source>
        <dbReference type="PROSITE" id="PS51677"/>
    </source>
</evidence>
<dbReference type="EMBL" id="PFBW01000065">
    <property type="protein sequence ID" value="PIR77613.1"/>
    <property type="molecule type" value="Genomic_DNA"/>
</dbReference>
<dbReference type="PROSITE" id="PS51677">
    <property type="entry name" value="NODB"/>
    <property type="match status" value="1"/>
</dbReference>
<keyword evidence="2" id="KW-0732">Signal</keyword>
<dbReference type="GO" id="GO:0005576">
    <property type="term" value="C:extracellular region"/>
    <property type="evidence" value="ECO:0007669"/>
    <property type="project" value="UniProtKB-SubCell"/>
</dbReference>
<dbReference type="InterPro" id="IPR002509">
    <property type="entry name" value="NODB_dom"/>
</dbReference>
<dbReference type="Pfam" id="PF01522">
    <property type="entry name" value="Polysacc_deac_1"/>
    <property type="match status" value="1"/>
</dbReference>
<feature type="region of interest" description="Disordered" evidence="3">
    <location>
        <begin position="34"/>
        <end position="58"/>
    </location>
</feature>
<comment type="subcellular location">
    <subcellularLocation>
        <location evidence="1">Secreted</location>
    </subcellularLocation>
</comment>
<comment type="caution">
    <text evidence="5">The sequence shown here is derived from an EMBL/GenBank/DDBJ whole genome shotgun (WGS) entry which is preliminary data.</text>
</comment>
<dbReference type="GO" id="GO:0005975">
    <property type="term" value="P:carbohydrate metabolic process"/>
    <property type="evidence" value="ECO:0007669"/>
    <property type="project" value="InterPro"/>
</dbReference>
<sequence>MSTIIKKIIIIQALLLCFLLFIFGYTSNKKQEHAQQTTTTNQEFSATEQDNENTSQTDQTIDTETFTMPILGFHHIGIAPASLSSSAKEWYVSTQKFIEILDLVAQYEYTPITAADLVTAFETKHIANKPIMITFDDGNIDFYTTVFPIIKERNIPVTLAIMTGVGGKNYVIKEQLKEMNESGLVDIQSHTKYHAYLTRISKEERMPELQDSKAFIENLLGKKADVLFYPFGLHDDDVITDAQEAGYTLGVTIIPSTTQYINKPFELQRNLIVEYTNVQALLE</sequence>
<evidence type="ECO:0000256" key="3">
    <source>
        <dbReference type="SAM" id="MobiDB-lite"/>
    </source>
</evidence>
<dbReference type="InterPro" id="IPR011330">
    <property type="entry name" value="Glyco_hydro/deAcase_b/a-brl"/>
</dbReference>
<dbReference type="AlphaFoldDB" id="A0A2M6P1K1"/>
<reference evidence="6" key="1">
    <citation type="submission" date="2017-09" db="EMBL/GenBank/DDBJ databases">
        <title>Depth-based differentiation of microbial function through sediment-hosted aquifers and enrichment of novel symbionts in the deep terrestrial subsurface.</title>
        <authorList>
            <person name="Probst A.J."/>
            <person name="Ladd B."/>
            <person name="Jarett J.K."/>
            <person name="Geller-Mcgrath D.E."/>
            <person name="Sieber C.M.K."/>
            <person name="Emerson J.B."/>
            <person name="Anantharaman K."/>
            <person name="Thomas B.C."/>
            <person name="Malmstrom R."/>
            <person name="Stieglmeier M."/>
            <person name="Klingl A."/>
            <person name="Woyke T."/>
            <person name="Ryan C.M."/>
            <person name="Banfield J.F."/>
        </authorList>
    </citation>
    <scope>NUCLEOTIDE SEQUENCE [LARGE SCALE GENOMIC DNA]</scope>
</reference>
<evidence type="ECO:0000313" key="5">
    <source>
        <dbReference type="EMBL" id="PIR77613.1"/>
    </source>
</evidence>
<evidence type="ECO:0000256" key="1">
    <source>
        <dbReference type="ARBA" id="ARBA00004613"/>
    </source>
</evidence>
<gene>
    <name evidence="5" type="ORF">COU30_01530</name>
</gene>
<feature type="domain" description="NodB homology" evidence="4">
    <location>
        <begin position="129"/>
        <end position="283"/>
    </location>
</feature>
<name>A0A2M6P1K1_9BACT</name>
<dbReference type="SUPFAM" id="SSF88713">
    <property type="entry name" value="Glycoside hydrolase/deacetylase"/>
    <property type="match status" value="1"/>
</dbReference>
<dbReference type="Gene3D" id="3.20.20.370">
    <property type="entry name" value="Glycoside hydrolase/deacetylase"/>
    <property type="match status" value="1"/>
</dbReference>
<dbReference type="PANTHER" id="PTHR34216">
    <property type="match status" value="1"/>
</dbReference>